<reference evidence="2 3" key="1">
    <citation type="submission" date="2024-01" db="EMBL/GenBank/DDBJ databases">
        <title>A draft genome for the cacao thread blight pathogen Marasmiellus scandens.</title>
        <authorList>
            <person name="Baruah I.K."/>
            <person name="Leung J."/>
            <person name="Bukari Y."/>
            <person name="Amoako-Attah I."/>
            <person name="Meinhardt L.W."/>
            <person name="Bailey B.A."/>
            <person name="Cohen S.P."/>
        </authorList>
    </citation>
    <scope>NUCLEOTIDE SEQUENCE [LARGE SCALE GENOMIC DNA]</scope>
    <source>
        <strain evidence="2 3">GH-19</strain>
    </source>
</reference>
<feature type="coiled-coil region" evidence="1">
    <location>
        <begin position="1"/>
        <end position="28"/>
    </location>
</feature>
<accession>A0ABR1JHX9</accession>
<dbReference type="Proteomes" id="UP001498398">
    <property type="component" value="Unassembled WGS sequence"/>
</dbReference>
<evidence type="ECO:0000313" key="3">
    <source>
        <dbReference type="Proteomes" id="UP001498398"/>
    </source>
</evidence>
<gene>
    <name evidence="2" type="ORF">VKT23_008583</name>
</gene>
<protein>
    <submittedName>
        <fullName evidence="2">Uncharacterized protein</fullName>
    </submittedName>
</protein>
<evidence type="ECO:0000313" key="2">
    <source>
        <dbReference type="EMBL" id="KAK7461405.1"/>
    </source>
</evidence>
<keyword evidence="1" id="KW-0175">Coiled coil</keyword>
<proteinExistence type="predicted"/>
<comment type="caution">
    <text evidence="2">The sequence shown here is derived from an EMBL/GenBank/DDBJ whole genome shotgun (WGS) entry which is preliminary data.</text>
</comment>
<organism evidence="2 3">
    <name type="scientific">Marasmiellus scandens</name>
    <dbReference type="NCBI Taxonomy" id="2682957"/>
    <lineage>
        <taxon>Eukaryota</taxon>
        <taxon>Fungi</taxon>
        <taxon>Dikarya</taxon>
        <taxon>Basidiomycota</taxon>
        <taxon>Agaricomycotina</taxon>
        <taxon>Agaricomycetes</taxon>
        <taxon>Agaricomycetidae</taxon>
        <taxon>Agaricales</taxon>
        <taxon>Marasmiineae</taxon>
        <taxon>Omphalotaceae</taxon>
        <taxon>Marasmiellus</taxon>
    </lineage>
</organism>
<feature type="coiled-coil region" evidence="1">
    <location>
        <begin position="213"/>
        <end position="247"/>
    </location>
</feature>
<evidence type="ECO:0000256" key="1">
    <source>
        <dbReference type="SAM" id="Coils"/>
    </source>
</evidence>
<name>A0ABR1JHX9_9AGAR</name>
<dbReference type="EMBL" id="JBANRG010000013">
    <property type="protein sequence ID" value="KAK7461405.1"/>
    <property type="molecule type" value="Genomic_DNA"/>
</dbReference>
<sequence>MRELVASNDALQEKLVEVNETAEEQKEQQIYEMDECITCLEDTLSVTKESLDKKAYTLDEASKEMLETKSAFEREMDQVKDVFRTEMAEKDLGITTRGKRIRVLEAESSRARETLEVEKASALELLQFGEATKEDRNALEGGLYNTWETIAEKDREILIRDERIQSLEAESLGMKEREAAETKTAEATKGLEEENAQLKGRISYIEHDIVAKLDVQKAKVESKTRCIQQLEQELEDAKASLTMKNGEIARRVQSDTEIAQLRRRVSMAENLMKKVGCMITLRVRVM</sequence>
<keyword evidence="3" id="KW-1185">Reference proteome</keyword>